<organism evidence="1 2">
    <name type="scientific">Thermothielavioides terrestris</name>
    <dbReference type="NCBI Taxonomy" id="2587410"/>
    <lineage>
        <taxon>Eukaryota</taxon>
        <taxon>Fungi</taxon>
        <taxon>Dikarya</taxon>
        <taxon>Ascomycota</taxon>
        <taxon>Pezizomycotina</taxon>
        <taxon>Sordariomycetes</taxon>
        <taxon>Sordariomycetidae</taxon>
        <taxon>Sordariales</taxon>
        <taxon>Chaetomiaceae</taxon>
        <taxon>Thermothielavioides</taxon>
    </lineage>
</organism>
<gene>
    <name evidence="1" type="ORF">TT172_LOCUS7014</name>
</gene>
<evidence type="ECO:0000313" key="1">
    <source>
        <dbReference type="EMBL" id="SPQ24595.1"/>
    </source>
</evidence>
<proteinExistence type="predicted"/>
<name>A0A3S4B8F4_9PEZI</name>
<protein>
    <submittedName>
        <fullName evidence="1">158341ba-ffad-4dfb-9330-4cb4c73ce91e</fullName>
    </submittedName>
</protein>
<dbReference type="AlphaFoldDB" id="A0A3S4B8F4"/>
<reference evidence="1 2" key="1">
    <citation type="submission" date="2018-04" db="EMBL/GenBank/DDBJ databases">
        <authorList>
            <person name="Huttner S."/>
            <person name="Dainat J."/>
        </authorList>
    </citation>
    <scope>NUCLEOTIDE SEQUENCE [LARGE SCALE GENOMIC DNA]</scope>
</reference>
<dbReference type="Proteomes" id="UP000289323">
    <property type="component" value="Unassembled WGS sequence"/>
</dbReference>
<dbReference type="EMBL" id="OUUZ01000013">
    <property type="protein sequence ID" value="SPQ24595.1"/>
    <property type="molecule type" value="Genomic_DNA"/>
</dbReference>
<sequence length="60" mass="6594">MCTIGYDRFACGCALPNARTLRKCDWATLKGRAYVCPDFQLSEDAAKSMDYAHACMAHSG</sequence>
<accession>A0A3S4B8F4</accession>
<evidence type="ECO:0000313" key="2">
    <source>
        <dbReference type="Proteomes" id="UP000289323"/>
    </source>
</evidence>